<feature type="DNA-binding region" description="H-T-H motif" evidence="5">
    <location>
        <begin position="30"/>
        <end position="49"/>
    </location>
</feature>
<dbReference type="InterPro" id="IPR001647">
    <property type="entry name" value="HTH_TetR"/>
</dbReference>
<feature type="domain" description="HTH tetR-type" evidence="6">
    <location>
        <begin position="7"/>
        <end position="67"/>
    </location>
</feature>
<keyword evidence="8" id="KW-1185">Reference proteome</keyword>
<reference evidence="7 8" key="1">
    <citation type="submission" date="2024-06" db="EMBL/GenBank/DDBJ databases">
        <title>The Natural Products Discovery Center: Release of the First 8490 Sequenced Strains for Exploring Actinobacteria Biosynthetic Diversity.</title>
        <authorList>
            <person name="Kalkreuter E."/>
            <person name="Kautsar S.A."/>
            <person name="Yang D."/>
            <person name="Bader C.D."/>
            <person name="Teijaro C.N."/>
            <person name="Fluegel L."/>
            <person name="Davis C.M."/>
            <person name="Simpson J.R."/>
            <person name="Lauterbach L."/>
            <person name="Steele A.D."/>
            <person name="Gui C."/>
            <person name="Meng S."/>
            <person name="Li G."/>
            <person name="Viehrig K."/>
            <person name="Ye F."/>
            <person name="Su P."/>
            <person name="Kiefer A.F."/>
            <person name="Nichols A."/>
            <person name="Cepeda A.J."/>
            <person name="Yan W."/>
            <person name="Fan B."/>
            <person name="Jiang Y."/>
            <person name="Adhikari A."/>
            <person name="Zheng C.-J."/>
            <person name="Schuster L."/>
            <person name="Cowan T.M."/>
            <person name="Smanski M.J."/>
            <person name="Chevrette M.G."/>
            <person name="De Carvalho L.P.S."/>
            <person name="Shen B."/>
        </authorList>
    </citation>
    <scope>NUCLEOTIDE SEQUENCE [LARGE SCALE GENOMIC DNA]</scope>
    <source>
        <strain evidence="7 8">NPDC019708</strain>
    </source>
</reference>
<organism evidence="7 8">
    <name type="scientific">Nocardia rhamnosiphila</name>
    <dbReference type="NCBI Taxonomy" id="426716"/>
    <lineage>
        <taxon>Bacteria</taxon>
        <taxon>Bacillati</taxon>
        <taxon>Actinomycetota</taxon>
        <taxon>Actinomycetes</taxon>
        <taxon>Mycobacteriales</taxon>
        <taxon>Nocardiaceae</taxon>
        <taxon>Nocardia</taxon>
    </lineage>
</organism>
<dbReference type="EMBL" id="JBEYBF010000001">
    <property type="protein sequence ID" value="MEU1950232.1"/>
    <property type="molecule type" value="Genomic_DNA"/>
</dbReference>
<evidence type="ECO:0000256" key="4">
    <source>
        <dbReference type="ARBA" id="ARBA00023163"/>
    </source>
</evidence>
<keyword evidence="1" id="KW-0678">Repressor</keyword>
<evidence type="ECO:0000256" key="5">
    <source>
        <dbReference type="PROSITE-ProRule" id="PRU00335"/>
    </source>
</evidence>
<evidence type="ECO:0000313" key="8">
    <source>
        <dbReference type="Proteomes" id="UP001550628"/>
    </source>
</evidence>
<dbReference type="InterPro" id="IPR050109">
    <property type="entry name" value="HTH-type_TetR-like_transc_reg"/>
</dbReference>
<dbReference type="PANTHER" id="PTHR30055:SF175">
    <property type="entry name" value="HTH-TYPE TRANSCRIPTIONAL REPRESSOR KSTR2"/>
    <property type="match status" value="1"/>
</dbReference>
<dbReference type="Pfam" id="PF00440">
    <property type="entry name" value="TetR_N"/>
    <property type="match status" value="1"/>
</dbReference>
<evidence type="ECO:0000256" key="3">
    <source>
        <dbReference type="ARBA" id="ARBA00023125"/>
    </source>
</evidence>
<sequence length="194" mass="21280">MPRPRSSETRERIHAAALELFAARGIQETSLRQIAEKLGLTKPALYYHFSSREDLLRSLVQPLFDDTEAAITADEVRADDGPVDARELLGRYFDVSYRHRAITALVLRDLAPLAELGFLDRVVDWRRRLTTLLVGPDADLGDRARAIVALGGLGDCLVLLADTPVEELRVAALDAACAALDRRPPAADSAAPTR</sequence>
<dbReference type="InterPro" id="IPR009057">
    <property type="entry name" value="Homeodomain-like_sf"/>
</dbReference>
<dbReference type="RefSeq" id="WP_356954763.1">
    <property type="nucleotide sequence ID" value="NZ_JBEYBD010000002.1"/>
</dbReference>
<evidence type="ECO:0000313" key="7">
    <source>
        <dbReference type="EMBL" id="MEU1950232.1"/>
    </source>
</evidence>
<dbReference type="Proteomes" id="UP001550628">
    <property type="component" value="Unassembled WGS sequence"/>
</dbReference>
<dbReference type="SUPFAM" id="SSF46689">
    <property type="entry name" value="Homeodomain-like"/>
    <property type="match status" value="1"/>
</dbReference>
<keyword evidence="4" id="KW-0804">Transcription</keyword>
<gene>
    <name evidence="7" type="ORF">ABZ510_00080</name>
</gene>
<comment type="caution">
    <text evidence="7">The sequence shown here is derived from an EMBL/GenBank/DDBJ whole genome shotgun (WGS) entry which is preliminary data.</text>
</comment>
<proteinExistence type="predicted"/>
<dbReference type="Gene3D" id="1.10.357.10">
    <property type="entry name" value="Tetracycline Repressor, domain 2"/>
    <property type="match status" value="1"/>
</dbReference>
<dbReference type="PRINTS" id="PR00455">
    <property type="entry name" value="HTHTETR"/>
</dbReference>
<protein>
    <submittedName>
        <fullName evidence="7">Helix-turn-helix domain-containing protein</fullName>
    </submittedName>
</protein>
<accession>A0ABV2WH73</accession>
<evidence type="ECO:0000259" key="6">
    <source>
        <dbReference type="PROSITE" id="PS50977"/>
    </source>
</evidence>
<evidence type="ECO:0000256" key="1">
    <source>
        <dbReference type="ARBA" id="ARBA00022491"/>
    </source>
</evidence>
<dbReference type="PROSITE" id="PS50977">
    <property type="entry name" value="HTH_TETR_2"/>
    <property type="match status" value="1"/>
</dbReference>
<keyword evidence="2" id="KW-0805">Transcription regulation</keyword>
<evidence type="ECO:0000256" key="2">
    <source>
        <dbReference type="ARBA" id="ARBA00023015"/>
    </source>
</evidence>
<dbReference type="PANTHER" id="PTHR30055">
    <property type="entry name" value="HTH-TYPE TRANSCRIPTIONAL REGULATOR RUTR"/>
    <property type="match status" value="1"/>
</dbReference>
<keyword evidence="3 5" id="KW-0238">DNA-binding</keyword>
<name>A0ABV2WH73_9NOCA</name>